<reference evidence="16" key="1">
    <citation type="journal article" date="2020" name="Cell">
        <title>Large-Scale Comparative Analyses of Tick Genomes Elucidate Their Genetic Diversity and Vector Capacities.</title>
        <authorList>
            <consortium name="Tick Genome and Microbiome Consortium (TIGMIC)"/>
            <person name="Jia N."/>
            <person name="Wang J."/>
            <person name="Shi W."/>
            <person name="Du L."/>
            <person name="Sun Y."/>
            <person name="Zhan W."/>
            <person name="Jiang J.F."/>
            <person name="Wang Q."/>
            <person name="Zhang B."/>
            <person name="Ji P."/>
            <person name="Bell-Sakyi L."/>
            <person name="Cui X.M."/>
            <person name="Yuan T.T."/>
            <person name="Jiang B.G."/>
            <person name="Yang W.F."/>
            <person name="Lam T.T."/>
            <person name="Chang Q.C."/>
            <person name="Ding S.J."/>
            <person name="Wang X.J."/>
            <person name="Zhu J.G."/>
            <person name="Ruan X.D."/>
            <person name="Zhao L."/>
            <person name="Wei J.T."/>
            <person name="Ye R.Z."/>
            <person name="Que T.C."/>
            <person name="Du C.H."/>
            <person name="Zhou Y.H."/>
            <person name="Cheng J.X."/>
            <person name="Dai P.F."/>
            <person name="Guo W.B."/>
            <person name="Han X.H."/>
            <person name="Huang E.J."/>
            <person name="Li L.F."/>
            <person name="Wei W."/>
            <person name="Gao Y.C."/>
            <person name="Liu J.Z."/>
            <person name="Shao H.Z."/>
            <person name="Wang X."/>
            <person name="Wang C.C."/>
            <person name="Yang T.C."/>
            <person name="Huo Q.B."/>
            <person name="Li W."/>
            <person name="Chen H.Y."/>
            <person name="Chen S.E."/>
            <person name="Zhou L.G."/>
            <person name="Ni X.B."/>
            <person name="Tian J.H."/>
            <person name="Sheng Y."/>
            <person name="Liu T."/>
            <person name="Pan Y.S."/>
            <person name="Xia L.Y."/>
            <person name="Li J."/>
            <person name="Zhao F."/>
            <person name="Cao W.C."/>
        </authorList>
    </citation>
    <scope>NUCLEOTIDE SEQUENCE</scope>
    <source>
        <strain evidence="16">Rmic-2018</strain>
    </source>
</reference>
<dbReference type="InterPro" id="IPR037272">
    <property type="entry name" value="SNS_sf"/>
</dbReference>
<evidence type="ECO:0000256" key="2">
    <source>
        <dbReference type="ARBA" id="ARBA00006459"/>
    </source>
</evidence>
<keyword evidence="10 14" id="KW-0915">Sodium</keyword>
<evidence type="ECO:0000256" key="6">
    <source>
        <dbReference type="ARBA" id="ARBA00022723"/>
    </source>
</evidence>
<evidence type="ECO:0000256" key="1">
    <source>
        <dbReference type="ARBA" id="ARBA00004651"/>
    </source>
</evidence>
<dbReference type="GO" id="GO:0032809">
    <property type="term" value="C:neuronal cell body membrane"/>
    <property type="evidence" value="ECO:0007669"/>
    <property type="project" value="TreeGrafter"/>
</dbReference>
<dbReference type="Proteomes" id="UP000821866">
    <property type="component" value="Chromosome 10"/>
</dbReference>
<feature type="transmembrane region" description="Helical" evidence="15">
    <location>
        <begin position="107"/>
        <end position="127"/>
    </location>
</feature>
<keyword evidence="12" id="KW-1015">Disulfide bond</keyword>
<keyword evidence="7" id="KW-0532">Neurotransmitter transport</keyword>
<dbReference type="GO" id="GO:0030424">
    <property type="term" value="C:axon"/>
    <property type="evidence" value="ECO:0007669"/>
    <property type="project" value="TreeGrafter"/>
</dbReference>
<evidence type="ECO:0000256" key="7">
    <source>
        <dbReference type="ARBA" id="ARBA00022775"/>
    </source>
</evidence>
<dbReference type="VEuPathDB" id="VectorBase:LOC119179156"/>
<evidence type="ECO:0000313" key="16">
    <source>
        <dbReference type="EMBL" id="KAH8037930.1"/>
    </source>
</evidence>
<keyword evidence="9 15" id="KW-1133">Transmembrane helix</keyword>
<dbReference type="GO" id="GO:0015874">
    <property type="term" value="P:norepinephrine transport"/>
    <property type="evidence" value="ECO:0007669"/>
    <property type="project" value="TreeGrafter"/>
</dbReference>
<evidence type="ECO:0000256" key="12">
    <source>
        <dbReference type="ARBA" id="ARBA00023157"/>
    </source>
</evidence>
<dbReference type="InterPro" id="IPR000175">
    <property type="entry name" value="Na/ntran_symport"/>
</dbReference>
<comment type="subcellular location">
    <subcellularLocation>
        <location evidence="1">Cell membrane</location>
        <topology evidence="1">Multi-pass membrane protein</topology>
    </subcellularLocation>
</comment>
<keyword evidence="11 15" id="KW-0472">Membrane</keyword>
<evidence type="ECO:0000256" key="9">
    <source>
        <dbReference type="ARBA" id="ARBA00022989"/>
    </source>
</evidence>
<keyword evidence="3" id="KW-0813">Transport</keyword>
<comment type="similarity">
    <text evidence="2">Belongs to the sodium:neurotransmitter symporter (SNF) (TC 2.A.22) family.</text>
</comment>
<keyword evidence="17" id="KW-1185">Reference proteome</keyword>
<keyword evidence="4" id="KW-1003">Cell membrane</keyword>
<feature type="transmembrane region" description="Helical" evidence="15">
    <location>
        <begin position="253"/>
        <end position="272"/>
    </location>
</feature>
<dbReference type="PANTHER" id="PTHR11616">
    <property type="entry name" value="SODIUM/CHLORIDE DEPENDENT TRANSPORTER"/>
    <property type="match status" value="1"/>
</dbReference>
<evidence type="ECO:0000256" key="11">
    <source>
        <dbReference type="ARBA" id="ARBA00023136"/>
    </source>
</evidence>
<feature type="binding site" evidence="14">
    <location>
        <position position="58"/>
    </location>
    <ligand>
        <name>Na(+)</name>
        <dbReference type="ChEBI" id="CHEBI:29101"/>
        <label>1</label>
    </ligand>
</feature>
<sequence length="282" mass="30800">MCNEKAISLRLDGYEQVPSEIKSKRRQGQAAVYGGATQYRSQAHKLATLVMMTTGSANAAMFPMMFIFYGGVPFLLAYLVLLMTVAMPMMQLESNLAQFAGDGNCGIFSTVPLFLGTGYALTLYVILHVVADSLPLSDVLLQIAGVGGSSVPWPGSCPGGLTANNRTCYAIKHGSVPCRSLRSRFVDSFRRLSLGEGVPLLHGDQVALVPSKSYQQEAAECMPDLYTPLPPYDFRRQQALVEHTFDNIRVQPLLSMAAIWVLVFTLAHVGFIRLKNVRLTTS</sequence>
<dbReference type="GO" id="GO:0005330">
    <property type="term" value="F:dopamine:sodium symporter activity"/>
    <property type="evidence" value="ECO:0007669"/>
    <property type="project" value="TreeGrafter"/>
</dbReference>
<evidence type="ECO:0000313" key="17">
    <source>
        <dbReference type="Proteomes" id="UP000821866"/>
    </source>
</evidence>
<dbReference type="GO" id="GO:0006865">
    <property type="term" value="P:amino acid transport"/>
    <property type="evidence" value="ECO:0007669"/>
    <property type="project" value="TreeGrafter"/>
</dbReference>
<dbReference type="SUPFAM" id="SSF161070">
    <property type="entry name" value="SNF-like"/>
    <property type="match status" value="1"/>
</dbReference>
<accession>A0A9J6EUF3</accession>
<protein>
    <submittedName>
        <fullName evidence="16">Uncharacterized protein</fullName>
    </submittedName>
</protein>
<keyword evidence="8" id="KW-0769">Symport</keyword>
<evidence type="ECO:0000256" key="4">
    <source>
        <dbReference type="ARBA" id="ARBA00022475"/>
    </source>
</evidence>
<organism evidence="16 17">
    <name type="scientific">Rhipicephalus microplus</name>
    <name type="common">Cattle tick</name>
    <name type="synonym">Boophilus microplus</name>
    <dbReference type="NCBI Taxonomy" id="6941"/>
    <lineage>
        <taxon>Eukaryota</taxon>
        <taxon>Metazoa</taxon>
        <taxon>Ecdysozoa</taxon>
        <taxon>Arthropoda</taxon>
        <taxon>Chelicerata</taxon>
        <taxon>Arachnida</taxon>
        <taxon>Acari</taxon>
        <taxon>Parasitiformes</taxon>
        <taxon>Ixodida</taxon>
        <taxon>Ixodoidea</taxon>
        <taxon>Ixodidae</taxon>
        <taxon>Rhipicephalinae</taxon>
        <taxon>Rhipicephalus</taxon>
        <taxon>Boophilus</taxon>
    </lineage>
</organism>
<feature type="transmembrane region" description="Helical" evidence="15">
    <location>
        <begin position="66"/>
        <end position="87"/>
    </location>
</feature>
<reference evidence="16" key="2">
    <citation type="submission" date="2021-09" db="EMBL/GenBank/DDBJ databases">
        <authorList>
            <person name="Jia N."/>
            <person name="Wang J."/>
            <person name="Shi W."/>
            <person name="Du L."/>
            <person name="Sun Y."/>
            <person name="Zhan W."/>
            <person name="Jiang J."/>
            <person name="Wang Q."/>
            <person name="Zhang B."/>
            <person name="Ji P."/>
            <person name="Sakyi L.B."/>
            <person name="Cui X."/>
            <person name="Yuan T."/>
            <person name="Jiang B."/>
            <person name="Yang W."/>
            <person name="Lam T.T.-Y."/>
            <person name="Chang Q."/>
            <person name="Ding S."/>
            <person name="Wang X."/>
            <person name="Zhu J."/>
            <person name="Ruan X."/>
            <person name="Zhao L."/>
            <person name="Wei J."/>
            <person name="Que T."/>
            <person name="Du C."/>
            <person name="Cheng J."/>
            <person name="Dai P."/>
            <person name="Han X."/>
            <person name="Huang E."/>
            <person name="Gao Y."/>
            <person name="Liu J."/>
            <person name="Shao H."/>
            <person name="Ye R."/>
            <person name="Li L."/>
            <person name="Wei W."/>
            <person name="Wang X."/>
            <person name="Wang C."/>
            <person name="Huo Q."/>
            <person name="Li W."/>
            <person name="Guo W."/>
            <person name="Chen H."/>
            <person name="Chen S."/>
            <person name="Zhou L."/>
            <person name="Zhou L."/>
            <person name="Ni X."/>
            <person name="Tian J."/>
            <person name="Zhou Y."/>
            <person name="Sheng Y."/>
            <person name="Liu T."/>
            <person name="Pan Y."/>
            <person name="Xia L."/>
            <person name="Li J."/>
            <person name="Zhao F."/>
            <person name="Cao W."/>
        </authorList>
    </citation>
    <scope>NUCLEOTIDE SEQUENCE</scope>
    <source>
        <strain evidence="16">Rmic-2018</strain>
        <tissue evidence="16">Larvae</tissue>
    </source>
</reference>
<proteinExistence type="inferred from homology"/>
<evidence type="ECO:0000256" key="3">
    <source>
        <dbReference type="ARBA" id="ARBA00022448"/>
    </source>
</evidence>
<dbReference type="PANTHER" id="PTHR11616:SF320">
    <property type="entry name" value="SODIUM-DEPENDENT NORADRENALINE TRANSPORTER"/>
    <property type="match status" value="1"/>
</dbReference>
<dbReference type="EMBL" id="JABSTU010000002">
    <property type="protein sequence ID" value="KAH8037930.1"/>
    <property type="molecule type" value="Genomic_DNA"/>
</dbReference>
<evidence type="ECO:0000256" key="8">
    <source>
        <dbReference type="ARBA" id="ARBA00022847"/>
    </source>
</evidence>
<evidence type="ECO:0000256" key="10">
    <source>
        <dbReference type="ARBA" id="ARBA00023053"/>
    </source>
</evidence>
<keyword evidence="13" id="KW-0325">Glycoprotein</keyword>
<dbReference type="GO" id="GO:0046872">
    <property type="term" value="F:metal ion binding"/>
    <property type="evidence" value="ECO:0007669"/>
    <property type="project" value="UniProtKB-KW"/>
</dbReference>
<name>A0A9J6EUF3_RHIMP</name>
<gene>
    <name evidence="16" type="ORF">HPB51_018418</name>
</gene>
<dbReference type="AlphaFoldDB" id="A0A9J6EUF3"/>
<evidence type="ECO:0000256" key="14">
    <source>
        <dbReference type="PIRSR" id="PIRSR600175-1"/>
    </source>
</evidence>
<evidence type="ECO:0000256" key="15">
    <source>
        <dbReference type="SAM" id="Phobius"/>
    </source>
</evidence>
<dbReference type="GO" id="GO:0051583">
    <property type="term" value="P:dopamine uptake involved in synaptic transmission"/>
    <property type="evidence" value="ECO:0007669"/>
    <property type="project" value="TreeGrafter"/>
</dbReference>
<keyword evidence="6 14" id="KW-0479">Metal-binding</keyword>
<evidence type="ECO:0000256" key="13">
    <source>
        <dbReference type="ARBA" id="ARBA00023180"/>
    </source>
</evidence>
<evidence type="ECO:0000256" key="5">
    <source>
        <dbReference type="ARBA" id="ARBA00022692"/>
    </source>
</evidence>
<dbReference type="Pfam" id="PF00209">
    <property type="entry name" value="SNF"/>
    <property type="match status" value="1"/>
</dbReference>
<dbReference type="PROSITE" id="PS50267">
    <property type="entry name" value="NA_NEUROTRAN_SYMP_3"/>
    <property type="match status" value="1"/>
</dbReference>
<keyword evidence="5 15" id="KW-0812">Transmembrane</keyword>
<comment type="caution">
    <text evidence="16">The sequence shown here is derived from an EMBL/GenBank/DDBJ whole genome shotgun (WGS) entry which is preliminary data.</text>
</comment>
<dbReference type="GO" id="GO:0042734">
    <property type="term" value="C:presynaptic membrane"/>
    <property type="evidence" value="ECO:0007669"/>
    <property type="project" value="TreeGrafter"/>
</dbReference>